<reference evidence="1" key="1">
    <citation type="journal article" date="2014" name="Front. Microbiol.">
        <title>High frequency of phylogenetically diverse reductive dehalogenase-homologous genes in deep subseafloor sedimentary metagenomes.</title>
        <authorList>
            <person name="Kawai M."/>
            <person name="Futagami T."/>
            <person name="Toyoda A."/>
            <person name="Takaki Y."/>
            <person name="Nishi S."/>
            <person name="Hori S."/>
            <person name="Arai W."/>
            <person name="Tsubouchi T."/>
            <person name="Morono Y."/>
            <person name="Uchiyama I."/>
            <person name="Ito T."/>
            <person name="Fujiyama A."/>
            <person name="Inagaki F."/>
            <person name="Takami H."/>
        </authorList>
    </citation>
    <scope>NUCLEOTIDE SEQUENCE</scope>
    <source>
        <strain evidence="1">Expedition CK06-06</strain>
    </source>
</reference>
<accession>X1U106</accession>
<proteinExistence type="predicted"/>
<comment type="caution">
    <text evidence="1">The sequence shown here is derived from an EMBL/GenBank/DDBJ whole genome shotgun (WGS) entry which is preliminary data.</text>
</comment>
<name>X1U106_9ZZZZ</name>
<protein>
    <submittedName>
        <fullName evidence="1">Uncharacterized protein</fullName>
    </submittedName>
</protein>
<evidence type="ECO:0000313" key="1">
    <source>
        <dbReference type="EMBL" id="GAI97311.1"/>
    </source>
</evidence>
<dbReference type="EMBL" id="BARW01020923">
    <property type="protein sequence ID" value="GAI97311.1"/>
    <property type="molecule type" value="Genomic_DNA"/>
</dbReference>
<sequence>RKASGESTYKKKKKKNVETNEEKWLLILDIMKD</sequence>
<dbReference type="AlphaFoldDB" id="X1U106"/>
<organism evidence="1">
    <name type="scientific">marine sediment metagenome</name>
    <dbReference type="NCBI Taxonomy" id="412755"/>
    <lineage>
        <taxon>unclassified sequences</taxon>
        <taxon>metagenomes</taxon>
        <taxon>ecological metagenomes</taxon>
    </lineage>
</organism>
<gene>
    <name evidence="1" type="ORF">S12H4_35252</name>
</gene>
<feature type="non-terminal residue" evidence="1">
    <location>
        <position position="1"/>
    </location>
</feature>